<dbReference type="Gene3D" id="3.40.190.10">
    <property type="entry name" value="Periplasmic binding protein-like II"/>
    <property type="match status" value="2"/>
</dbReference>
<dbReference type="Pfam" id="PF16868">
    <property type="entry name" value="NMT1_3"/>
    <property type="match status" value="1"/>
</dbReference>
<dbReference type="PANTHER" id="PTHR42941">
    <property type="entry name" value="SLL1037 PROTEIN"/>
    <property type="match status" value="1"/>
</dbReference>
<reference evidence="3" key="1">
    <citation type="journal article" date="2019" name="Int. J. Syst. Evol. Microbiol.">
        <title>The Global Catalogue of Microorganisms (GCM) 10K type strain sequencing project: providing services to taxonomists for standard genome sequencing and annotation.</title>
        <authorList>
            <consortium name="The Broad Institute Genomics Platform"/>
            <consortium name="The Broad Institute Genome Sequencing Center for Infectious Disease"/>
            <person name="Wu L."/>
            <person name="Ma J."/>
        </authorList>
    </citation>
    <scope>NUCLEOTIDE SEQUENCE [LARGE SCALE GENOMIC DNA]</scope>
    <source>
        <strain evidence="3">CGMCC 1.15790</strain>
    </source>
</reference>
<dbReference type="PANTHER" id="PTHR42941:SF1">
    <property type="entry name" value="SLL1037 PROTEIN"/>
    <property type="match status" value="1"/>
</dbReference>
<dbReference type="NCBIfam" id="TIGR02122">
    <property type="entry name" value="TRAP_TAXI"/>
    <property type="match status" value="1"/>
</dbReference>
<name>A0ABW0U3D3_9BACI</name>
<keyword evidence="1" id="KW-0732">Signal</keyword>
<dbReference type="InterPro" id="IPR011852">
    <property type="entry name" value="TRAP_TAXI"/>
</dbReference>
<dbReference type="RefSeq" id="WP_270896714.1">
    <property type="nucleotide sequence ID" value="NZ_JBHSPF010000017.1"/>
</dbReference>
<organism evidence="2 3">
    <name type="scientific">Aliibacillus thermotolerans</name>
    <dbReference type="NCBI Taxonomy" id="1834418"/>
    <lineage>
        <taxon>Bacteria</taxon>
        <taxon>Bacillati</taxon>
        <taxon>Bacillota</taxon>
        <taxon>Bacilli</taxon>
        <taxon>Bacillales</taxon>
        <taxon>Bacillaceae</taxon>
        <taxon>Aliibacillus</taxon>
    </lineage>
</organism>
<evidence type="ECO:0000313" key="3">
    <source>
        <dbReference type="Proteomes" id="UP001596143"/>
    </source>
</evidence>
<dbReference type="Proteomes" id="UP001596143">
    <property type="component" value="Unassembled WGS sequence"/>
</dbReference>
<feature type="chain" id="PRO_5047107562" evidence="1">
    <location>
        <begin position="26"/>
        <end position="338"/>
    </location>
</feature>
<accession>A0ABW0U3D3</accession>
<dbReference type="CDD" id="cd13520">
    <property type="entry name" value="PBP2_TAXI_TRAP"/>
    <property type="match status" value="1"/>
</dbReference>
<feature type="signal peptide" evidence="1">
    <location>
        <begin position="1"/>
        <end position="25"/>
    </location>
</feature>
<sequence>MKRNFLKKMLLAGALFSLFALVACGGDGDDSANEDNNNATSGETVELNFPTAGTTGTIYPLGSAMANLWNNEVEGVRVNAQASNGGVDNLNMMKEGEAHISFATSGIIWEAYNGERGFTDRAYEDVRIVAGLYYNPNQFVVREDAGIESIKDLKGKRFAPGAVGSTPEVESSIILPKYGIQYPDDIETNFVGFTEAIDLMRNNQVDGALIQAGLPTAAVTEMTSTAGGKLIGIEEEVRQSLMDEYPWYSEVTIPAGTYENQEEDVETLGIKMMLMADASVDDDLIYEMTAAFWENIDQLAETHPIVEQMDIEEAVTELADIPLHDGAARYYEEIGLLE</sequence>
<keyword evidence="3" id="KW-1185">Reference proteome</keyword>
<evidence type="ECO:0000313" key="2">
    <source>
        <dbReference type="EMBL" id="MFC5627987.1"/>
    </source>
</evidence>
<comment type="caution">
    <text evidence="2">The sequence shown here is derived from an EMBL/GenBank/DDBJ whole genome shotgun (WGS) entry which is preliminary data.</text>
</comment>
<protein>
    <submittedName>
        <fullName evidence="2">TAXI family TRAP transporter solute-binding subunit</fullName>
    </submittedName>
</protein>
<proteinExistence type="predicted"/>
<dbReference type="SUPFAM" id="SSF53850">
    <property type="entry name" value="Periplasmic binding protein-like II"/>
    <property type="match status" value="1"/>
</dbReference>
<dbReference type="EMBL" id="JBHSPF010000017">
    <property type="protein sequence ID" value="MFC5627987.1"/>
    <property type="molecule type" value="Genomic_DNA"/>
</dbReference>
<dbReference type="PROSITE" id="PS51257">
    <property type="entry name" value="PROKAR_LIPOPROTEIN"/>
    <property type="match status" value="1"/>
</dbReference>
<evidence type="ECO:0000256" key="1">
    <source>
        <dbReference type="SAM" id="SignalP"/>
    </source>
</evidence>
<gene>
    <name evidence="2" type="ORF">ACFPTR_03650</name>
</gene>